<evidence type="ECO:0000256" key="3">
    <source>
        <dbReference type="ARBA" id="ARBA00022692"/>
    </source>
</evidence>
<evidence type="ECO:0000256" key="2">
    <source>
        <dbReference type="ARBA" id="ARBA00010962"/>
    </source>
</evidence>
<dbReference type="PROSITE" id="PS51762">
    <property type="entry name" value="GH16_2"/>
    <property type="match status" value="1"/>
</dbReference>
<comment type="caution">
    <text evidence="12">The sequence shown here is derived from an EMBL/GenBank/DDBJ whole genome shotgun (WGS) entry which is preliminary data.</text>
</comment>
<feature type="region of interest" description="Disordered" evidence="9">
    <location>
        <begin position="1"/>
        <end position="86"/>
    </location>
</feature>
<comment type="similarity">
    <text evidence="2">Belongs to the SKN1/KRE6 family.</text>
</comment>
<feature type="domain" description="GH16" evidence="11">
    <location>
        <begin position="389"/>
        <end position="766"/>
    </location>
</feature>
<dbReference type="GO" id="GO:0005886">
    <property type="term" value="C:plasma membrane"/>
    <property type="evidence" value="ECO:0007669"/>
    <property type="project" value="TreeGrafter"/>
</dbReference>
<dbReference type="GO" id="GO:0015926">
    <property type="term" value="F:glucosidase activity"/>
    <property type="evidence" value="ECO:0007669"/>
    <property type="project" value="TreeGrafter"/>
</dbReference>
<dbReference type="Pfam" id="PF03935">
    <property type="entry name" value="SKN1_KRE6_Sbg1"/>
    <property type="match status" value="1"/>
</dbReference>
<evidence type="ECO:0000256" key="8">
    <source>
        <dbReference type="ARBA" id="ARBA00023316"/>
    </source>
</evidence>
<keyword evidence="13" id="KW-1185">Reference proteome</keyword>
<dbReference type="Gene3D" id="2.60.120.200">
    <property type="match status" value="1"/>
</dbReference>
<dbReference type="PANTHER" id="PTHR31361">
    <property type="entry name" value="BETA-GLUCAN SYNTHESIS-ASSOCIATED PROTEIN KRE6-RELATED"/>
    <property type="match status" value="1"/>
</dbReference>
<feature type="region of interest" description="Disordered" evidence="9">
    <location>
        <begin position="144"/>
        <end position="179"/>
    </location>
</feature>
<evidence type="ECO:0000256" key="5">
    <source>
        <dbReference type="ARBA" id="ARBA00022989"/>
    </source>
</evidence>
<evidence type="ECO:0000256" key="4">
    <source>
        <dbReference type="ARBA" id="ARBA00022968"/>
    </source>
</evidence>
<dbReference type="FunFam" id="2.60.120.200:FF:000140">
    <property type="entry name" value="Beta-glucan synthesis-associated protein"/>
    <property type="match status" value="1"/>
</dbReference>
<evidence type="ECO:0000256" key="10">
    <source>
        <dbReference type="SAM" id="Phobius"/>
    </source>
</evidence>
<dbReference type="EMBL" id="BSXN01000789">
    <property type="protein sequence ID" value="GME69826.1"/>
    <property type="molecule type" value="Genomic_DNA"/>
</dbReference>
<name>A0A9W6T295_CANBO</name>
<evidence type="ECO:0000256" key="1">
    <source>
        <dbReference type="ARBA" id="ARBA00004606"/>
    </source>
</evidence>
<feature type="transmembrane region" description="Helical" evidence="10">
    <location>
        <begin position="337"/>
        <end position="359"/>
    </location>
</feature>
<keyword evidence="6 10" id="KW-0472">Membrane</keyword>
<feature type="compositionally biased region" description="Polar residues" evidence="9">
    <location>
        <begin position="168"/>
        <end position="179"/>
    </location>
</feature>
<feature type="compositionally biased region" description="Low complexity" evidence="9">
    <location>
        <begin position="54"/>
        <end position="80"/>
    </location>
</feature>
<protein>
    <submittedName>
        <fullName evidence="12">Unnamed protein product</fullName>
    </submittedName>
</protein>
<reference evidence="12" key="1">
    <citation type="submission" date="2023-04" db="EMBL/GenBank/DDBJ databases">
        <title>Candida boidinii NBRC 10035.</title>
        <authorList>
            <person name="Ichikawa N."/>
            <person name="Sato H."/>
            <person name="Tonouchi N."/>
        </authorList>
    </citation>
    <scope>NUCLEOTIDE SEQUENCE</scope>
    <source>
        <strain evidence="12">NBRC 10035</strain>
    </source>
</reference>
<evidence type="ECO:0000256" key="6">
    <source>
        <dbReference type="ARBA" id="ARBA00023136"/>
    </source>
</evidence>
<evidence type="ECO:0000259" key="11">
    <source>
        <dbReference type="PROSITE" id="PS51762"/>
    </source>
</evidence>
<keyword evidence="4" id="KW-0735">Signal-anchor</keyword>
<dbReference type="InterPro" id="IPR005629">
    <property type="entry name" value="Skn1/Kre6/Sbg1"/>
</dbReference>
<dbReference type="InterPro" id="IPR000757">
    <property type="entry name" value="Beta-glucanase-like"/>
</dbReference>
<dbReference type="Proteomes" id="UP001165120">
    <property type="component" value="Unassembled WGS sequence"/>
</dbReference>
<evidence type="ECO:0000313" key="12">
    <source>
        <dbReference type="EMBL" id="GME69826.1"/>
    </source>
</evidence>
<feature type="compositionally biased region" description="Low complexity" evidence="9">
    <location>
        <begin position="32"/>
        <end position="44"/>
    </location>
</feature>
<dbReference type="GO" id="GO:0031505">
    <property type="term" value="P:fungal-type cell wall organization"/>
    <property type="evidence" value="ECO:0007669"/>
    <property type="project" value="TreeGrafter"/>
</dbReference>
<dbReference type="SUPFAM" id="SSF49899">
    <property type="entry name" value="Concanavalin A-like lectins/glucanases"/>
    <property type="match status" value="1"/>
</dbReference>
<keyword evidence="3 10" id="KW-0812">Transmembrane</keyword>
<sequence>MPPRNLTNSFPSWNNNSQSSLYNDINDDPDKSSSNSDPSTDKLSQTNSDSHLVSSSDNNSANNNHNNNHNNNNNTTPNSNRDFINQTRDYLPHSDDFLKDPSSNLQSYSNKFTFAPLNNANDTSNANNNVNNIALSPPSIQFTSRYNMTPSPSTNSISPMTNDRLKYKSSTPDDLNRYPQSLSSSRFNFLTNIKDYYNQQQQPLLLQPQQLNRTSGSVLSKLNPFASNNNSDSSINNSKISLQNNEKFVDITDSPGLDSAFGSGSSGSNEKSGYYDLMQTEYSPFGGYPPTAFPLHIDEKEPDDELHNPDPIKDAEYEKNRMLADLKTMDKRSIGGLIGMIFFVLGAAAIFIVLPAVAFTHGGEHSSFTSNQSSSGSNTTGVQGSNRYEVLTNYIYPQLSAIRTNLVDSDTPQSAYTRTAKDGSDWKLVFSDEFNAEGRTFYEGDDQFWYGANFHYDATKDLEWYDPDALTTDTGTLQIRMDAFKNHNLYYRSGMLHSWNRMCFTQGVMEVSARLPNYGNIKGLWPGIWSMGNIGRPGFMATTDGVWPYSYSTCDAGITPNQSSSDGISYLPGQRLNSCTCQGEDHPNRGTGRGAPEIDILEGDVDTNIQNGVASQSLQVAPMDIWYIPDYNFIEIHNKSITGTNPYAGGPFQQALSVVTTLNPEWFEKQIDNTNGSYQNYAYEYLNNDENGYIRWFVGDDPSFTVHQNAFAPNGNIDWRLISKEPMSMILNLGVSNNWAYIDWPSIDFPISMSIDYIRVYQPEDEINLTCDPKDYPTYDYINNHPAAYRDWNITHWENAGYSTPKHRLNSDCS</sequence>
<dbReference type="InterPro" id="IPR013320">
    <property type="entry name" value="ConA-like_dom_sf"/>
</dbReference>
<feature type="compositionally biased region" description="Polar residues" evidence="9">
    <location>
        <begin position="144"/>
        <end position="161"/>
    </location>
</feature>
<feature type="compositionally biased region" description="Polar residues" evidence="9">
    <location>
        <begin position="1"/>
        <end position="23"/>
    </location>
</feature>
<dbReference type="GO" id="GO:0005789">
    <property type="term" value="C:endoplasmic reticulum membrane"/>
    <property type="evidence" value="ECO:0007669"/>
    <property type="project" value="TreeGrafter"/>
</dbReference>
<dbReference type="AlphaFoldDB" id="A0A9W6T295"/>
<dbReference type="CDD" id="cd02180">
    <property type="entry name" value="GH16_fungal_KRE6_glucanase"/>
    <property type="match status" value="1"/>
</dbReference>
<evidence type="ECO:0000313" key="13">
    <source>
        <dbReference type="Proteomes" id="UP001165120"/>
    </source>
</evidence>
<keyword evidence="8" id="KW-0961">Cell wall biogenesis/degradation</keyword>
<accession>A0A9W6T295</accession>
<proteinExistence type="inferred from homology"/>
<evidence type="ECO:0000256" key="7">
    <source>
        <dbReference type="ARBA" id="ARBA00023180"/>
    </source>
</evidence>
<keyword evidence="7" id="KW-0325">Glycoprotein</keyword>
<keyword evidence="5 10" id="KW-1133">Transmembrane helix</keyword>
<evidence type="ECO:0000256" key="9">
    <source>
        <dbReference type="SAM" id="MobiDB-lite"/>
    </source>
</evidence>
<organism evidence="12 13">
    <name type="scientific">Candida boidinii</name>
    <name type="common">Yeast</name>
    <dbReference type="NCBI Taxonomy" id="5477"/>
    <lineage>
        <taxon>Eukaryota</taxon>
        <taxon>Fungi</taxon>
        <taxon>Dikarya</taxon>
        <taxon>Ascomycota</taxon>
        <taxon>Saccharomycotina</taxon>
        <taxon>Pichiomycetes</taxon>
        <taxon>Pichiales</taxon>
        <taxon>Pichiaceae</taxon>
        <taxon>Ogataea</taxon>
        <taxon>Ogataea/Candida clade</taxon>
    </lineage>
</organism>
<dbReference type="GO" id="GO:0006078">
    <property type="term" value="P:(1-&gt;6)-beta-D-glucan biosynthetic process"/>
    <property type="evidence" value="ECO:0007669"/>
    <property type="project" value="TreeGrafter"/>
</dbReference>
<comment type="subcellular location">
    <subcellularLocation>
        <location evidence="1">Membrane</location>
        <topology evidence="1">Single-pass type II membrane protein</topology>
    </subcellularLocation>
</comment>
<gene>
    <name evidence="12" type="ORF">Cboi02_000257900</name>
</gene>
<dbReference type="PANTHER" id="PTHR31361:SF1">
    <property type="entry name" value="BETA-GLUCAN SYNTHESIS-ASSOCIATED PROTEIN KRE6-RELATED"/>
    <property type="match status" value="1"/>
</dbReference>